<reference evidence="3" key="1">
    <citation type="submission" date="2021-01" db="EMBL/GenBank/DDBJ databases">
        <authorList>
            <person name="Corre E."/>
            <person name="Pelletier E."/>
            <person name="Niang G."/>
            <person name="Scheremetjew M."/>
            <person name="Finn R."/>
            <person name="Kale V."/>
            <person name="Holt S."/>
            <person name="Cochrane G."/>
            <person name="Meng A."/>
            <person name="Brown T."/>
            <person name="Cohen L."/>
        </authorList>
    </citation>
    <scope>NUCLEOTIDE SEQUENCE</scope>
    <source>
        <strain evidence="3">CCMP3105</strain>
    </source>
</reference>
<accession>A0A7S4Q818</accession>
<dbReference type="PANTHER" id="PTHR12448">
    <property type="entry name" value="ATP SYNTHASE EPSILON CHAIN, MITOCHONDRIAL"/>
    <property type="match status" value="1"/>
</dbReference>
<dbReference type="GO" id="GO:0045259">
    <property type="term" value="C:proton-transporting ATP synthase complex"/>
    <property type="evidence" value="ECO:0007669"/>
    <property type="project" value="InterPro"/>
</dbReference>
<dbReference type="Pfam" id="PF04627">
    <property type="entry name" value="ATP-synt_Eps"/>
    <property type="match status" value="1"/>
</dbReference>
<evidence type="ECO:0000313" key="3">
    <source>
        <dbReference type="EMBL" id="CAE4575386.1"/>
    </source>
</evidence>
<protein>
    <recommendedName>
        <fullName evidence="4">ATP synthase subunit epsilon, mitochondrial</fullName>
    </recommendedName>
</protein>
<gene>
    <name evidence="3" type="ORF">AMON00008_LOCUS15005</name>
</gene>
<dbReference type="InterPro" id="IPR006721">
    <property type="entry name" value="ATP_synth_F1_esu_mt"/>
</dbReference>
<dbReference type="GO" id="GO:0046933">
    <property type="term" value="F:proton-transporting ATP synthase activity, rotational mechanism"/>
    <property type="evidence" value="ECO:0007669"/>
    <property type="project" value="InterPro"/>
</dbReference>
<dbReference type="GO" id="GO:0005743">
    <property type="term" value="C:mitochondrial inner membrane"/>
    <property type="evidence" value="ECO:0007669"/>
    <property type="project" value="InterPro"/>
</dbReference>
<name>A0A7S4Q818_9DINO</name>
<dbReference type="PANTHER" id="PTHR12448:SF0">
    <property type="entry name" value="ATP SYNTHASE SUBUNIT EPSILON, MITOCHONDRIAL"/>
    <property type="match status" value="1"/>
</dbReference>
<organism evidence="3">
    <name type="scientific">Alexandrium monilatum</name>
    <dbReference type="NCBI Taxonomy" id="311494"/>
    <lineage>
        <taxon>Eukaryota</taxon>
        <taxon>Sar</taxon>
        <taxon>Alveolata</taxon>
        <taxon>Dinophyceae</taxon>
        <taxon>Gonyaulacales</taxon>
        <taxon>Pyrocystaceae</taxon>
        <taxon>Alexandrium</taxon>
    </lineage>
</organism>
<dbReference type="AlphaFoldDB" id="A0A7S4Q818"/>
<dbReference type="CDD" id="cd12153">
    <property type="entry name" value="F1-ATPase_epsilon"/>
    <property type="match status" value="1"/>
</dbReference>
<dbReference type="SUPFAM" id="SSF48690">
    <property type="entry name" value="Epsilon subunit of mitochondrial F1F0-ATP synthase"/>
    <property type="match status" value="1"/>
</dbReference>
<dbReference type="Gene3D" id="1.10.1620.20">
    <property type="entry name" value="ATP synthase, F1 complex, epsilon subunit superfamily, mitochondrial"/>
    <property type="match status" value="1"/>
</dbReference>
<comment type="similarity">
    <text evidence="1">Belongs to the eukaryotic ATPase epsilon family.</text>
</comment>
<evidence type="ECO:0000256" key="1">
    <source>
        <dbReference type="ARBA" id="ARBA00009502"/>
    </source>
</evidence>
<dbReference type="InterPro" id="IPR036742">
    <property type="entry name" value="ATP_synth_F1_esu_sf_mt"/>
</dbReference>
<feature type="region of interest" description="Disordered" evidence="2">
    <location>
        <begin position="1"/>
        <end position="23"/>
    </location>
</feature>
<dbReference type="EMBL" id="HBNR01022475">
    <property type="protein sequence ID" value="CAE4575386.1"/>
    <property type="molecule type" value="Transcribed_RNA"/>
</dbReference>
<proteinExistence type="inferred from homology"/>
<dbReference type="GO" id="GO:0042776">
    <property type="term" value="P:proton motive force-driven mitochondrial ATP synthesis"/>
    <property type="evidence" value="ECO:0007669"/>
    <property type="project" value="TreeGrafter"/>
</dbReference>
<evidence type="ECO:0008006" key="4">
    <source>
        <dbReference type="Google" id="ProtNLM"/>
    </source>
</evidence>
<sequence>MAQAPGRFLLGDPSRPHQATTPRPTAFGVMWRAAGVSYLRYSNEMASILRQCLKEPYREKAIARDAVHIVEKTWANGVVQMKTVHEDMGKAFEAASGSAEAKK</sequence>
<evidence type="ECO:0000256" key="2">
    <source>
        <dbReference type="SAM" id="MobiDB-lite"/>
    </source>
</evidence>